<dbReference type="Proteomes" id="UP000244016">
    <property type="component" value="Unassembled WGS sequence"/>
</dbReference>
<dbReference type="Pfam" id="PF03703">
    <property type="entry name" value="bPH_2"/>
    <property type="match status" value="1"/>
</dbReference>
<reference evidence="3 4" key="1">
    <citation type="submission" date="2017-08" db="EMBL/GenBank/DDBJ databases">
        <title>Burning lignite coal seam in the remote Altai Mountains harbors a hydrogen-driven thermophilic microbial community.</title>
        <authorList>
            <person name="Kadnikov V.V."/>
            <person name="Mardanov A.V."/>
            <person name="Ivasenko D."/>
            <person name="Beletsky A.V."/>
            <person name="Karnachuk O.V."/>
            <person name="Ravin N.V."/>
        </authorList>
    </citation>
    <scope>NUCLEOTIDE SEQUENCE [LARGE SCALE GENOMIC DNA]</scope>
    <source>
        <strain evidence="3">AL31</strain>
    </source>
</reference>
<dbReference type="AlphaFoldDB" id="A0A2T5G8W7"/>
<evidence type="ECO:0000313" key="4">
    <source>
        <dbReference type="Proteomes" id="UP000244016"/>
    </source>
</evidence>
<keyword evidence="1" id="KW-0812">Transmembrane</keyword>
<evidence type="ECO:0000259" key="2">
    <source>
        <dbReference type="Pfam" id="PF03703"/>
    </source>
</evidence>
<keyword evidence="1" id="KW-0472">Membrane</keyword>
<sequence length="125" mass="14189">MKGGWNLLPFWSKGLLVGEGVLFGLWFTFSFFVAPPLRQTRFRFDLRERELEVESGIWTMQRRLIPYARIQHVDLHQGPVARLYGLSEVVVVTAAGHTSIPALPTAEAERLRDWIAEKAGISDVP</sequence>
<dbReference type="PANTHER" id="PTHR34473">
    <property type="entry name" value="UPF0699 TRANSMEMBRANE PROTEIN YDBS"/>
    <property type="match status" value="1"/>
</dbReference>
<evidence type="ECO:0000313" key="3">
    <source>
        <dbReference type="EMBL" id="PTQ52568.1"/>
    </source>
</evidence>
<accession>A0A2T5G8W7</accession>
<keyword evidence="1" id="KW-1133">Transmembrane helix</keyword>
<dbReference type="PANTHER" id="PTHR34473:SF2">
    <property type="entry name" value="UPF0699 TRANSMEMBRANE PROTEIN YDBT"/>
    <property type="match status" value="1"/>
</dbReference>
<feature type="transmembrane region" description="Helical" evidence="1">
    <location>
        <begin position="20"/>
        <end position="37"/>
    </location>
</feature>
<protein>
    <recommendedName>
        <fullName evidence="2">YdbS-like PH domain-containing protein</fullName>
    </recommendedName>
</protein>
<feature type="domain" description="YdbS-like PH" evidence="2">
    <location>
        <begin position="41"/>
        <end position="115"/>
    </location>
</feature>
<dbReference type="InterPro" id="IPR005182">
    <property type="entry name" value="YdbS-like_PH"/>
</dbReference>
<comment type="caution">
    <text evidence="3">The sequence shown here is derived from an EMBL/GenBank/DDBJ whole genome shotgun (WGS) entry which is preliminary data.</text>
</comment>
<organism evidence="3 4">
    <name type="scientific">Brockia lithotrophica</name>
    <dbReference type="NCBI Taxonomy" id="933949"/>
    <lineage>
        <taxon>Bacteria</taxon>
        <taxon>Bacillati</taxon>
        <taxon>Bacillota</taxon>
        <taxon>Bacilli</taxon>
        <taxon>Bacillales</taxon>
        <taxon>Bacillales Family X. Incertae Sedis</taxon>
        <taxon>Brockia</taxon>
    </lineage>
</organism>
<evidence type="ECO:0000256" key="1">
    <source>
        <dbReference type="SAM" id="Phobius"/>
    </source>
</evidence>
<dbReference type="EMBL" id="PEBW01000002">
    <property type="protein sequence ID" value="PTQ52568.1"/>
    <property type="molecule type" value="Genomic_DNA"/>
</dbReference>
<name>A0A2T5G8W7_9BACL</name>
<proteinExistence type="predicted"/>
<gene>
    <name evidence="3" type="ORF">BLITH_0747</name>
</gene>